<evidence type="ECO:0000313" key="1">
    <source>
        <dbReference type="EMBL" id="KAF2207261.1"/>
    </source>
</evidence>
<proteinExistence type="predicted"/>
<dbReference type="EMBL" id="ML992705">
    <property type="protein sequence ID" value="KAF2207261.1"/>
    <property type="molecule type" value="Genomic_DNA"/>
</dbReference>
<reference evidence="1" key="1">
    <citation type="journal article" date="2020" name="Stud. Mycol.">
        <title>101 Dothideomycetes genomes: a test case for predicting lifestyles and emergence of pathogens.</title>
        <authorList>
            <person name="Haridas S."/>
            <person name="Albert R."/>
            <person name="Binder M."/>
            <person name="Bloem J."/>
            <person name="Labutti K."/>
            <person name="Salamov A."/>
            <person name="Andreopoulos B."/>
            <person name="Baker S."/>
            <person name="Barry K."/>
            <person name="Bills G."/>
            <person name="Bluhm B."/>
            <person name="Cannon C."/>
            <person name="Castanera R."/>
            <person name="Culley D."/>
            <person name="Daum C."/>
            <person name="Ezra D."/>
            <person name="Gonzalez J."/>
            <person name="Henrissat B."/>
            <person name="Kuo A."/>
            <person name="Liang C."/>
            <person name="Lipzen A."/>
            <person name="Lutzoni F."/>
            <person name="Magnuson J."/>
            <person name="Mondo S."/>
            <person name="Nolan M."/>
            <person name="Ohm R."/>
            <person name="Pangilinan J."/>
            <person name="Park H.-J."/>
            <person name="Ramirez L."/>
            <person name="Alfaro M."/>
            <person name="Sun H."/>
            <person name="Tritt A."/>
            <person name="Yoshinaga Y."/>
            <person name="Zwiers L.-H."/>
            <person name="Turgeon B."/>
            <person name="Goodwin S."/>
            <person name="Spatafora J."/>
            <person name="Crous P."/>
            <person name="Grigoriev I."/>
        </authorList>
    </citation>
    <scope>NUCLEOTIDE SEQUENCE</scope>
    <source>
        <strain evidence="1">SCOH1-5</strain>
    </source>
</reference>
<accession>A0A6A6F3Z8</accession>
<keyword evidence="2" id="KW-1185">Reference proteome</keyword>
<protein>
    <submittedName>
        <fullName evidence="1">Uncharacterized protein</fullName>
    </submittedName>
</protein>
<dbReference type="Proteomes" id="UP000799539">
    <property type="component" value="Unassembled WGS sequence"/>
</dbReference>
<evidence type="ECO:0000313" key="2">
    <source>
        <dbReference type="Proteomes" id="UP000799539"/>
    </source>
</evidence>
<dbReference type="OrthoDB" id="3893917at2759"/>
<gene>
    <name evidence="1" type="ORF">CERZMDRAFT_107827</name>
</gene>
<dbReference type="AlphaFoldDB" id="A0A6A6F3Z8"/>
<organism evidence="1 2">
    <name type="scientific">Cercospora zeae-maydis SCOH1-5</name>
    <dbReference type="NCBI Taxonomy" id="717836"/>
    <lineage>
        <taxon>Eukaryota</taxon>
        <taxon>Fungi</taxon>
        <taxon>Dikarya</taxon>
        <taxon>Ascomycota</taxon>
        <taxon>Pezizomycotina</taxon>
        <taxon>Dothideomycetes</taxon>
        <taxon>Dothideomycetidae</taxon>
        <taxon>Mycosphaerellales</taxon>
        <taxon>Mycosphaerellaceae</taxon>
        <taxon>Cercospora</taxon>
    </lineage>
</organism>
<sequence>MSTSTSQQILAILHSVLSEFGSRLNIHGGSKVLVSDTSLAQALYELTEPVRTPFGPTLTVASQEQPDASQVSHIPNATVLAADKLAMDHYTHAVFGVSGEDPKYIFGGIKHTIYALQPKGYAVIVALKQETKKVGSAGSAADGEGEGGFQVSLDDKMKYQSKGRINNLEDALYYAGFERGRVKKLEDKKAVVDGVDVEAQVFLAMKWDQLTA</sequence>
<name>A0A6A6F3Z8_9PEZI</name>